<dbReference type="GO" id="GO:1902758">
    <property type="term" value="P:bis(molybdopterin guanine dinucleotide)molybdenum biosynthetic process"/>
    <property type="evidence" value="ECO:0007669"/>
    <property type="project" value="TreeGrafter"/>
</dbReference>
<feature type="binding site" evidence="8">
    <location>
        <position position="25"/>
    </location>
    <ligand>
        <name>GTP</name>
        <dbReference type="ChEBI" id="CHEBI:37565"/>
    </ligand>
</feature>
<feature type="binding site" evidence="8">
    <location>
        <position position="53"/>
    </location>
    <ligand>
        <name>GTP</name>
        <dbReference type="ChEBI" id="CHEBI:37565"/>
    </ligand>
</feature>
<dbReference type="SUPFAM" id="SSF53448">
    <property type="entry name" value="Nucleotide-diphospho-sugar transferases"/>
    <property type="match status" value="1"/>
</dbReference>
<dbReference type="GO" id="GO:0061603">
    <property type="term" value="F:molybdenum cofactor guanylyltransferase activity"/>
    <property type="evidence" value="ECO:0007669"/>
    <property type="project" value="UniProtKB-EC"/>
</dbReference>
<dbReference type="PANTHER" id="PTHR19136">
    <property type="entry name" value="MOLYBDENUM COFACTOR GUANYLYLTRANSFERASE"/>
    <property type="match status" value="1"/>
</dbReference>
<comment type="subcellular location">
    <subcellularLocation>
        <location evidence="8">Cytoplasm</location>
    </subcellularLocation>
</comment>
<dbReference type="EMBL" id="LN554846">
    <property type="protein sequence ID" value="CED71323.1"/>
    <property type="molecule type" value="Genomic_DNA"/>
</dbReference>
<dbReference type="CDD" id="cd02503">
    <property type="entry name" value="MobA"/>
    <property type="match status" value="1"/>
</dbReference>
<dbReference type="AlphaFoldDB" id="A0A090IPS3"/>
<comment type="subunit">
    <text evidence="8">Monomer.</text>
</comment>
<keyword evidence="7 8" id="KW-0501">Molybdenum cofactor biosynthesis</keyword>
<feature type="domain" description="MobA-like NTP transferase" evidence="9">
    <location>
        <begin position="10"/>
        <end position="158"/>
    </location>
</feature>
<dbReference type="Pfam" id="PF12804">
    <property type="entry name" value="NTP_transf_3"/>
    <property type="match status" value="1"/>
</dbReference>
<evidence type="ECO:0000259" key="9">
    <source>
        <dbReference type="Pfam" id="PF12804"/>
    </source>
</evidence>
<keyword evidence="6 8" id="KW-0342">GTP-binding</keyword>
<evidence type="ECO:0000313" key="10">
    <source>
        <dbReference type="EMBL" id="CED71323.1"/>
    </source>
</evidence>
<keyword evidence="4 8" id="KW-0547">Nucleotide-binding</keyword>
<comment type="caution">
    <text evidence="8">Lacks conserved residue(s) required for the propagation of feature annotation.</text>
</comment>
<dbReference type="PATRIC" id="fig|80852.17.peg.1274"/>
<dbReference type="KEGG" id="awd:AWOD_I_1239"/>
<evidence type="ECO:0000256" key="2">
    <source>
        <dbReference type="ARBA" id="ARBA00022679"/>
    </source>
</evidence>
<proteinExistence type="inferred from homology"/>
<dbReference type="GO" id="GO:0005737">
    <property type="term" value="C:cytoplasm"/>
    <property type="evidence" value="ECO:0007669"/>
    <property type="project" value="UniProtKB-SubCell"/>
</dbReference>
<name>A0A090IPS3_9GAMM</name>
<keyword evidence="11" id="KW-1185">Reference proteome</keyword>
<dbReference type="InterPro" id="IPR025877">
    <property type="entry name" value="MobA-like_NTP_Trfase"/>
</dbReference>
<gene>
    <name evidence="8 10" type="primary">mobA</name>
    <name evidence="10" type="ORF">AWOD_I_1239</name>
</gene>
<dbReference type="HAMAP" id="MF_00316">
    <property type="entry name" value="MobA"/>
    <property type="match status" value="1"/>
</dbReference>
<dbReference type="NCBIfam" id="TIGR02665">
    <property type="entry name" value="molyb_mobA"/>
    <property type="match status" value="1"/>
</dbReference>
<evidence type="ECO:0000256" key="4">
    <source>
        <dbReference type="ARBA" id="ARBA00022741"/>
    </source>
</evidence>
<comment type="catalytic activity">
    <reaction evidence="8">
        <text>Mo-molybdopterin + GTP + H(+) = Mo-molybdopterin guanine dinucleotide + diphosphate</text>
        <dbReference type="Rhea" id="RHEA:34243"/>
        <dbReference type="ChEBI" id="CHEBI:15378"/>
        <dbReference type="ChEBI" id="CHEBI:33019"/>
        <dbReference type="ChEBI" id="CHEBI:37565"/>
        <dbReference type="ChEBI" id="CHEBI:71302"/>
        <dbReference type="ChEBI" id="CHEBI:71310"/>
        <dbReference type="EC" id="2.7.7.77"/>
    </reaction>
</comment>
<feature type="binding site" evidence="8">
    <location>
        <position position="100"/>
    </location>
    <ligand>
        <name>Mg(2+)</name>
        <dbReference type="ChEBI" id="CHEBI:18420"/>
    </ligand>
</feature>
<feature type="binding site" evidence="8">
    <location>
        <position position="100"/>
    </location>
    <ligand>
        <name>GTP</name>
        <dbReference type="ChEBI" id="CHEBI:37565"/>
    </ligand>
</feature>
<evidence type="ECO:0000256" key="3">
    <source>
        <dbReference type="ARBA" id="ARBA00022723"/>
    </source>
</evidence>
<evidence type="ECO:0000256" key="1">
    <source>
        <dbReference type="ARBA" id="ARBA00022490"/>
    </source>
</evidence>
<sequence>MLQPKQTSWVILAGGQARRMGGQDKGFVAFKNKPLIEHAIDILAPQTDQIAINANRSIEQYTSYGVTFSDQFSDYPGPLAGMHSGLINMNSDWVGFIPCDSPNLPDNLVALLCDAVKEDTDIVVAHDGEYMQPVVTLMHKRIIPKIDAFLARGDRKIILLYKECNTVFADFSNYPNAFINLNSPQELEQFGSLL</sequence>
<dbReference type="GO" id="GO:0005525">
    <property type="term" value="F:GTP binding"/>
    <property type="evidence" value="ECO:0007669"/>
    <property type="project" value="UniProtKB-UniRule"/>
</dbReference>
<dbReference type="EC" id="2.7.7.77" evidence="8"/>
<protein>
    <recommendedName>
        <fullName evidence="8">Molybdenum cofactor guanylyltransferase</fullName>
        <shortName evidence="8">MoCo guanylyltransferase</shortName>
        <ecNumber evidence="8">2.7.7.77</ecNumber>
    </recommendedName>
    <alternativeName>
        <fullName evidence="8">GTP:molybdopterin guanylyltransferase</fullName>
    </alternativeName>
    <alternativeName>
        <fullName evidence="8">Mo-MPT guanylyltransferase</fullName>
    </alternativeName>
    <alternativeName>
        <fullName evidence="8">Molybdopterin guanylyltransferase</fullName>
    </alternativeName>
    <alternativeName>
        <fullName evidence="8">Molybdopterin-guanine dinucleotide synthase</fullName>
        <shortName evidence="8">MGD synthase</shortName>
    </alternativeName>
</protein>
<comment type="domain">
    <text evidence="8">The N-terminal domain determines nucleotide recognition and specific binding, while the C-terminal domain determines the specific binding to the target protein.</text>
</comment>
<organism evidence="10 11">
    <name type="scientific">Aliivibrio wodanis</name>
    <dbReference type="NCBI Taxonomy" id="80852"/>
    <lineage>
        <taxon>Bacteria</taxon>
        <taxon>Pseudomonadati</taxon>
        <taxon>Pseudomonadota</taxon>
        <taxon>Gammaproteobacteria</taxon>
        <taxon>Vibrionales</taxon>
        <taxon>Vibrionaceae</taxon>
        <taxon>Aliivibrio</taxon>
    </lineage>
</organism>
<evidence type="ECO:0000256" key="7">
    <source>
        <dbReference type="ARBA" id="ARBA00023150"/>
    </source>
</evidence>
<evidence type="ECO:0000313" key="11">
    <source>
        <dbReference type="Proteomes" id="UP000032427"/>
    </source>
</evidence>
<evidence type="ECO:0000256" key="6">
    <source>
        <dbReference type="ARBA" id="ARBA00023134"/>
    </source>
</evidence>
<keyword evidence="3 8" id="KW-0479">Metal-binding</keyword>
<comment type="cofactor">
    <cofactor evidence="8">
        <name>Mg(2+)</name>
        <dbReference type="ChEBI" id="CHEBI:18420"/>
    </cofactor>
</comment>
<keyword evidence="5 8" id="KW-0460">Magnesium</keyword>
<dbReference type="STRING" id="80852.AWOD_I_1239"/>
<reference evidence="11" key="1">
    <citation type="submission" date="2014-09" db="EMBL/GenBank/DDBJ databases">
        <authorList>
            <person name="Hjerde E."/>
        </authorList>
    </citation>
    <scope>NUCLEOTIDE SEQUENCE [LARGE SCALE GENOMIC DNA]</scope>
    <source>
        <strain evidence="11">06/09/139</strain>
    </source>
</reference>
<feature type="binding site" evidence="8">
    <location>
        <begin position="12"/>
        <end position="14"/>
    </location>
    <ligand>
        <name>GTP</name>
        <dbReference type="ChEBI" id="CHEBI:37565"/>
    </ligand>
</feature>
<comment type="similarity">
    <text evidence="8">Belongs to the MobA family.</text>
</comment>
<dbReference type="OrthoDB" id="9788394at2"/>
<keyword evidence="2 8" id="KW-0808">Transferase</keyword>
<dbReference type="PANTHER" id="PTHR19136:SF81">
    <property type="entry name" value="MOLYBDENUM COFACTOR GUANYLYLTRANSFERASE"/>
    <property type="match status" value="1"/>
</dbReference>
<dbReference type="HOGENOM" id="CLU_055597_5_1_6"/>
<accession>A0A090IPS3</accession>
<dbReference type="GeneID" id="28540803"/>
<dbReference type="Gene3D" id="3.90.550.10">
    <property type="entry name" value="Spore Coat Polysaccharide Biosynthesis Protein SpsA, Chain A"/>
    <property type="match status" value="1"/>
</dbReference>
<comment type="function">
    <text evidence="8">Transfers a GMP moiety from GTP to Mo-molybdopterin (Mo-MPT) cofactor (Moco or molybdenum cofactor) to form Mo-molybdopterin guanine dinucleotide (Mo-MGD) cofactor.</text>
</comment>
<evidence type="ECO:0000256" key="8">
    <source>
        <dbReference type="HAMAP-Rule" id="MF_00316"/>
    </source>
</evidence>
<dbReference type="InterPro" id="IPR013482">
    <property type="entry name" value="Molybde_CF_guanTrfase"/>
</dbReference>
<evidence type="ECO:0000256" key="5">
    <source>
        <dbReference type="ARBA" id="ARBA00022842"/>
    </source>
</evidence>
<keyword evidence="1 8" id="KW-0963">Cytoplasm</keyword>
<dbReference type="InterPro" id="IPR029044">
    <property type="entry name" value="Nucleotide-diphossugar_trans"/>
</dbReference>
<dbReference type="GO" id="GO:0046872">
    <property type="term" value="F:metal ion binding"/>
    <property type="evidence" value="ECO:0007669"/>
    <property type="project" value="UniProtKB-KW"/>
</dbReference>
<dbReference type="Proteomes" id="UP000032427">
    <property type="component" value="Chromosome 1"/>
</dbReference>